<dbReference type="InterPro" id="IPR009057">
    <property type="entry name" value="Homeodomain-like_sf"/>
</dbReference>
<evidence type="ECO:0000313" key="7">
    <source>
        <dbReference type="EMBL" id="MCV7228628.1"/>
    </source>
</evidence>
<feature type="DNA-binding region" description="H-T-H motif" evidence="5">
    <location>
        <begin position="31"/>
        <end position="50"/>
    </location>
</feature>
<evidence type="ECO:0000256" key="5">
    <source>
        <dbReference type="PROSITE-ProRule" id="PRU00335"/>
    </source>
</evidence>
<evidence type="ECO:0000256" key="2">
    <source>
        <dbReference type="ARBA" id="ARBA00023015"/>
    </source>
</evidence>
<evidence type="ECO:0000256" key="1">
    <source>
        <dbReference type="ARBA" id="ARBA00022491"/>
    </source>
</evidence>
<evidence type="ECO:0000256" key="4">
    <source>
        <dbReference type="ARBA" id="ARBA00023163"/>
    </source>
</evidence>
<keyword evidence="3 5" id="KW-0238">DNA-binding</keyword>
<comment type="caution">
    <text evidence="7">The sequence shown here is derived from an EMBL/GenBank/DDBJ whole genome shotgun (WGS) entry which is preliminary data.</text>
</comment>
<dbReference type="RefSeq" id="WP_264069781.1">
    <property type="nucleotide sequence ID" value="NZ_JACKTY010000033.1"/>
</dbReference>
<sequence>MPRRIDHRAREREVAEAAWKVVARDGVGQLSVRNVAEEAGLATASLRRAFPTQDALRAYCLELVRERTQARINAVDQNLPVPDFVEACLLQLLPLDDDRRLEMEVFIAIGVLALTDSALRGPYGKVHDELALGCTSLLGMLAHDGPYGDVSDADIDIESKHLHALVDGLALHLVRQRRTEPTDWATEILSTHLGQLRDRWRQ</sequence>
<dbReference type="Proteomes" id="UP001526201">
    <property type="component" value="Unassembled WGS sequence"/>
</dbReference>
<keyword evidence="4" id="KW-0804">Transcription</keyword>
<dbReference type="Pfam" id="PF13977">
    <property type="entry name" value="TetR_C_6"/>
    <property type="match status" value="1"/>
</dbReference>
<evidence type="ECO:0000256" key="3">
    <source>
        <dbReference type="ARBA" id="ARBA00023125"/>
    </source>
</evidence>
<keyword evidence="8" id="KW-1185">Reference proteome</keyword>
<keyword evidence="2" id="KW-0805">Transcription regulation</keyword>
<proteinExistence type="predicted"/>
<reference evidence="7 8" key="1">
    <citation type="journal article" date="2022" name="BMC Genomics">
        <title>Comparative genome analysis of mycobacteria focusing on tRNA and non-coding RNA.</title>
        <authorList>
            <person name="Behra P.R.K."/>
            <person name="Pettersson B.M.F."/>
            <person name="Ramesh M."/>
            <person name="Das S."/>
            <person name="Dasgupta S."/>
            <person name="Kirsebom L.A."/>
        </authorList>
    </citation>
    <scope>NUCLEOTIDE SEQUENCE [LARGE SCALE GENOMIC DNA]</scope>
    <source>
        <strain evidence="7 8">DSM 44078</strain>
    </source>
</reference>
<organism evidence="7 8">
    <name type="scientific">Mycolicibacterium komossense</name>
    <dbReference type="NCBI Taxonomy" id="1779"/>
    <lineage>
        <taxon>Bacteria</taxon>
        <taxon>Bacillati</taxon>
        <taxon>Actinomycetota</taxon>
        <taxon>Actinomycetes</taxon>
        <taxon>Mycobacteriales</taxon>
        <taxon>Mycobacteriaceae</taxon>
        <taxon>Mycolicibacterium</taxon>
    </lineage>
</organism>
<protein>
    <submittedName>
        <fullName evidence="7">TetR family transcriptional regulator C-terminal domain-containing protein</fullName>
    </submittedName>
</protein>
<accession>A0ABT3CGL3</accession>
<evidence type="ECO:0000313" key="8">
    <source>
        <dbReference type="Proteomes" id="UP001526201"/>
    </source>
</evidence>
<dbReference type="InterPro" id="IPR023772">
    <property type="entry name" value="DNA-bd_HTH_TetR-type_CS"/>
</dbReference>
<gene>
    <name evidence="7" type="ORF">H7J73_21675</name>
</gene>
<keyword evidence="1" id="KW-0678">Repressor</keyword>
<evidence type="ECO:0000259" key="6">
    <source>
        <dbReference type="PROSITE" id="PS50977"/>
    </source>
</evidence>
<dbReference type="SUPFAM" id="SSF46689">
    <property type="entry name" value="Homeodomain-like"/>
    <property type="match status" value="1"/>
</dbReference>
<dbReference type="SUPFAM" id="SSF48498">
    <property type="entry name" value="Tetracyclin repressor-like, C-terminal domain"/>
    <property type="match status" value="1"/>
</dbReference>
<feature type="domain" description="HTH tetR-type" evidence="6">
    <location>
        <begin position="8"/>
        <end position="68"/>
    </location>
</feature>
<dbReference type="InterPro" id="IPR036271">
    <property type="entry name" value="Tet_transcr_reg_TetR-rel_C_sf"/>
</dbReference>
<dbReference type="InterPro" id="IPR001647">
    <property type="entry name" value="HTH_TetR"/>
</dbReference>
<dbReference type="Pfam" id="PF00440">
    <property type="entry name" value="TetR_N"/>
    <property type="match status" value="1"/>
</dbReference>
<dbReference type="InterPro" id="IPR039538">
    <property type="entry name" value="BetI_C"/>
</dbReference>
<dbReference type="EMBL" id="JACKTY010000033">
    <property type="protein sequence ID" value="MCV7228628.1"/>
    <property type="molecule type" value="Genomic_DNA"/>
</dbReference>
<dbReference type="PROSITE" id="PS01081">
    <property type="entry name" value="HTH_TETR_1"/>
    <property type="match status" value="1"/>
</dbReference>
<dbReference type="Gene3D" id="1.10.357.10">
    <property type="entry name" value="Tetracycline Repressor, domain 2"/>
    <property type="match status" value="1"/>
</dbReference>
<dbReference type="PROSITE" id="PS50977">
    <property type="entry name" value="HTH_TETR_2"/>
    <property type="match status" value="1"/>
</dbReference>
<name>A0ABT3CGL3_9MYCO</name>